<accession>A0A9X7NYC6</accession>
<comment type="caution">
    <text evidence="2">The sequence shown here is derived from an EMBL/GenBank/DDBJ whole genome shotgun (WGS) entry which is preliminary data.</text>
</comment>
<dbReference type="InterPro" id="IPR023849">
    <property type="entry name" value="TQXA_dom"/>
</dbReference>
<sequence length="432" mass="46550">MTVSTSVFPFLDTEPTVTVRRRVQPRPAVDIDRMTRYHGGTYSHTVDRIVFTDGTSARTDLIRLNPGIAAYSLDFHGIAPTRPSAYRIDTWSAVPNLRAGARDPREVQVDWILRNSVPRLSTVELSRRLREAGHQLGRGNITEHEAIAATQAAIWRLTNGLELDTRARTEPVRVLRDADGVTVEFEEALELGGYTLELVASEPVTVTLHKSDDGRSWREVPSSRLAVKSAGAHRKALGVGATVGGHRFYRLSVADPGAAATLGDVDFWLNGTSTYRNADRIVALYRYLLAGAARARTTAPGLNVSAATMADGLVGPLRLSVADSAALSVEGAELLDADGNELAGPVQPGSVFYLRPYPGAVSARVRVTVPGTEDGYGGRVLTGLAAEQDSQTFTPVALAVAAALVVDFDLSWSQRRALPHRSRRPRSGARSA</sequence>
<dbReference type="InterPro" id="IPR013552">
    <property type="entry name" value="Thioester_dom"/>
</dbReference>
<dbReference type="EMBL" id="PUEV01000056">
    <property type="protein sequence ID" value="PQM51850.1"/>
    <property type="molecule type" value="Genomic_DNA"/>
</dbReference>
<organism evidence="2 3">
    <name type="scientific">Mycolicibacter virginiensis</name>
    <dbReference type="NCBI Taxonomy" id="1795032"/>
    <lineage>
        <taxon>Bacteria</taxon>
        <taxon>Bacillati</taxon>
        <taxon>Actinomycetota</taxon>
        <taxon>Actinomycetes</taxon>
        <taxon>Mycobacteriales</taxon>
        <taxon>Mycobacteriaceae</taxon>
        <taxon>Mycolicibacter</taxon>
    </lineage>
</organism>
<dbReference type="RefSeq" id="WP_105295256.1">
    <property type="nucleotide sequence ID" value="NZ_CP092430.2"/>
</dbReference>
<dbReference type="Pfam" id="PF08341">
    <property type="entry name" value="TED"/>
    <property type="match status" value="1"/>
</dbReference>
<reference evidence="2 3" key="1">
    <citation type="submission" date="2018-02" db="EMBL/GenBank/DDBJ databases">
        <title>Draft genome sequence of Mycobacterium virginiense isolated from mud of a swine farm in Japan.</title>
        <authorList>
            <person name="Ohya K."/>
        </authorList>
    </citation>
    <scope>NUCLEOTIDE SEQUENCE [LARGE SCALE GENOMIC DNA]</scope>
    <source>
        <strain evidence="2 3">GF75</strain>
    </source>
</reference>
<dbReference type="NCBIfam" id="TIGR03934">
    <property type="entry name" value="TQXA_dom"/>
    <property type="match status" value="1"/>
</dbReference>
<name>A0A9X7NYC6_9MYCO</name>
<dbReference type="AlphaFoldDB" id="A0A9X7NYC6"/>
<feature type="domain" description="Thioester" evidence="1">
    <location>
        <begin position="71"/>
        <end position="164"/>
    </location>
</feature>
<protein>
    <submittedName>
        <fullName evidence="2">TQXA domain-containing protein</fullName>
    </submittedName>
</protein>
<evidence type="ECO:0000313" key="3">
    <source>
        <dbReference type="Proteomes" id="UP000237911"/>
    </source>
</evidence>
<proteinExistence type="predicted"/>
<gene>
    <name evidence="2" type="ORF">C5U48_13085</name>
</gene>
<evidence type="ECO:0000313" key="2">
    <source>
        <dbReference type="EMBL" id="PQM51850.1"/>
    </source>
</evidence>
<evidence type="ECO:0000259" key="1">
    <source>
        <dbReference type="Pfam" id="PF08341"/>
    </source>
</evidence>
<dbReference type="Proteomes" id="UP000237911">
    <property type="component" value="Unassembled WGS sequence"/>
</dbReference>
<keyword evidence="3" id="KW-1185">Reference proteome</keyword>